<feature type="compositionally biased region" description="Basic and acidic residues" evidence="1">
    <location>
        <begin position="30"/>
        <end position="45"/>
    </location>
</feature>
<evidence type="ECO:0000256" key="1">
    <source>
        <dbReference type="SAM" id="MobiDB-lite"/>
    </source>
</evidence>
<reference evidence="3" key="2">
    <citation type="submission" date="2021-04" db="EMBL/GenBank/DDBJ databases">
        <authorList>
            <person name="Gilroy R."/>
        </authorList>
    </citation>
    <scope>NUCLEOTIDE SEQUENCE</scope>
    <source>
        <strain evidence="3">5134</strain>
    </source>
</reference>
<dbReference type="AlphaFoldDB" id="A0A9D1Z2L5"/>
<organism evidence="3 4">
    <name type="scientific">Candidatus Alistipes intestinigallinarum</name>
    <dbReference type="NCBI Taxonomy" id="2838440"/>
    <lineage>
        <taxon>Bacteria</taxon>
        <taxon>Pseudomonadati</taxon>
        <taxon>Bacteroidota</taxon>
        <taxon>Bacteroidia</taxon>
        <taxon>Bacteroidales</taxon>
        <taxon>Rikenellaceae</taxon>
        <taxon>Alistipes</taxon>
    </lineage>
</organism>
<feature type="compositionally biased region" description="Basic and acidic residues" evidence="1">
    <location>
        <begin position="86"/>
        <end position="95"/>
    </location>
</feature>
<sequence length="95" mass="10604">MNRKVKLALAALLGFSAACSSVKQAPRDASQQKDADTTLSKEPKQPARIVLMYGVRPPLADSIRIKRQQELERQRPDSLPPVAEQPDERQDPKVE</sequence>
<feature type="signal peptide" evidence="2">
    <location>
        <begin position="1"/>
        <end position="25"/>
    </location>
</feature>
<dbReference type="PROSITE" id="PS51257">
    <property type="entry name" value="PROKAR_LIPOPROTEIN"/>
    <property type="match status" value="1"/>
</dbReference>
<feature type="chain" id="PRO_5039434854" description="Lipoprotein" evidence="2">
    <location>
        <begin position="26"/>
        <end position="95"/>
    </location>
</feature>
<keyword evidence="2" id="KW-0732">Signal</keyword>
<evidence type="ECO:0000313" key="4">
    <source>
        <dbReference type="Proteomes" id="UP000886844"/>
    </source>
</evidence>
<evidence type="ECO:0008006" key="5">
    <source>
        <dbReference type="Google" id="ProtNLM"/>
    </source>
</evidence>
<evidence type="ECO:0000313" key="3">
    <source>
        <dbReference type="EMBL" id="HIY69733.1"/>
    </source>
</evidence>
<accession>A0A9D1Z2L5</accession>
<proteinExistence type="predicted"/>
<feature type="region of interest" description="Disordered" evidence="1">
    <location>
        <begin position="64"/>
        <end position="95"/>
    </location>
</feature>
<evidence type="ECO:0000256" key="2">
    <source>
        <dbReference type="SAM" id="SignalP"/>
    </source>
</evidence>
<protein>
    <recommendedName>
        <fullName evidence="5">Lipoprotein</fullName>
    </recommendedName>
</protein>
<dbReference type="EMBL" id="DXDA01000078">
    <property type="protein sequence ID" value="HIY69733.1"/>
    <property type="molecule type" value="Genomic_DNA"/>
</dbReference>
<comment type="caution">
    <text evidence="3">The sequence shown here is derived from an EMBL/GenBank/DDBJ whole genome shotgun (WGS) entry which is preliminary data.</text>
</comment>
<reference evidence="3" key="1">
    <citation type="journal article" date="2021" name="PeerJ">
        <title>Extensive microbial diversity within the chicken gut microbiome revealed by metagenomics and culture.</title>
        <authorList>
            <person name="Gilroy R."/>
            <person name="Ravi A."/>
            <person name="Getino M."/>
            <person name="Pursley I."/>
            <person name="Horton D.L."/>
            <person name="Alikhan N.F."/>
            <person name="Baker D."/>
            <person name="Gharbi K."/>
            <person name="Hall N."/>
            <person name="Watson M."/>
            <person name="Adriaenssens E.M."/>
            <person name="Foster-Nyarko E."/>
            <person name="Jarju S."/>
            <person name="Secka A."/>
            <person name="Antonio M."/>
            <person name="Oren A."/>
            <person name="Chaudhuri R.R."/>
            <person name="La Ragione R."/>
            <person name="Hildebrand F."/>
            <person name="Pallen M.J."/>
        </authorList>
    </citation>
    <scope>NUCLEOTIDE SEQUENCE</scope>
    <source>
        <strain evidence="3">5134</strain>
    </source>
</reference>
<gene>
    <name evidence="3" type="ORF">H9828_09990</name>
</gene>
<feature type="compositionally biased region" description="Basic and acidic residues" evidence="1">
    <location>
        <begin position="64"/>
        <end position="76"/>
    </location>
</feature>
<dbReference type="Proteomes" id="UP000886844">
    <property type="component" value="Unassembled WGS sequence"/>
</dbReference>
<feature type="region of interest" description="Disordered" evidence="1">
    <location>
        <begin position="23"/>
        <end position="45"/>
    </location>
</feature>
<name>A0A9D1Z2L5_9BACT</name>